<name>E2PW43_STRCL</name>
<feature type="compositionally biased region" description="Low complexity" evidence="1">
    <location>
        <begin position="177"/>
        <end position="189"/>
    </location>
</feature>
<dbReference type="AlphaFoldDB" id="E2PW43"/>
<keyword evidence="3" id="KW-1185">Reference proteome</keyword>
<dbReference type="SUPFAM" id="SSF56112">
    <property type="entry name" value="Protein kinase-like (PK-like)"/>
    <property type="match status" value="1"/>
</dbReference>
<proteinExistence type="predicted"/>
<feature type="region of interest" description="Disordered" evidence="1">
    <location>
        <begin position="457"/>
        <end position="492"/>
    </location>
</feature>
<feature type="compositionally biased region" description="Basic and acidic residues" evidence="1">
    <location>
        <begin position="33"/>
        <end position="42"/>
    </location>
</feature>
<feature type="compositionally biased region" description="Pro residues" evidence="1">
    <location>
        <begin position="167"/>
        <end position="176"/>
    </location>
</feature>
<evidence type="ECO:0000313" key="3">
    <source>
        <dbReference type="Proteomes" id="UP000002357"/>
    </source>
</evidence>
<gene>
    <name evidence="2" type="ORF">SCLAV_4960</name>
</gene>
<dbReference type="STRING" id="1901.BB341_04155"/>
<dbReference type="InterPro" id="IPR011009">
    <property type="entry name" value="Kinase-like_dom_sf"/>
</dbReference>
<feature type="compositionally biased region" description="Low complexity" evidence="1">
    <location>
        <begin position="116"/>
        <end position="125"/>
    </location>
</feature>
<dbReference type="EMBL" id="CM000913">
    <property type="protein sequence ID" value="EFG10033.1"/>
    <property type="molecule type" value="Genomic_DNA"/>
</dbReference>
<dbReference type="eggNOG" id="ENOG5031DP7">
    <property type="taxonomic scope" value="Bacteria"/>
</dbReference>
<protein>
    <submittedName>
        <fullName evidence="2">Uncharacterized protein</fullName>
    </submittedName>
</protein>
<evidence type="ECO:0000256" key="1">
    <source>
        <dbReference type="SAM" id="MobiDB-lite"/>
    </source>
</evidence>
<reference evidence="2 3" key="1">
    <citation type="journal article" date="2010" name="Genome Biol. Evol.">
        <title>The sequence of a 1.8-mb bacterial linear plasmid reveals a rich evolutionary reservoir of secondary metabolic pathways.</title>
        <authorList>
            <person name="Medema M.H."/>
            <person name="Trefzer A."/>
            <person name="Kovalchuk A."/>
            <person name="van den Berg M."/>
            <person name="Mueller U."/>
            <person name="Heijne W."/>
            <person name="Wu L."/>
            <person name="Alam M.T."/>
            <person name="Ronning C.M."/>
            <person name="Nierman W.C."/>
            <person name="Bovenberg R.A.L."/>
            <person name="Breitling R."/>
            <person name="Takano E."/>
        </authorList>
    </citation>
    <scope>NUCLEOTIDE SEQUENCE [LARGE SCALE GENOMIC DNA]</scope>
    <source>
        <strain evidence="3">ATCC 27064 / DSM 738 / JCM 4710 / NBRC 13307 / NCIMB 12785 / NRRL 3585 / VKM Ac-602</strain>
    </source>
</reference>
<dbReference type="KEGG" id="sclf:BB341_04155"/>
<feature type="region of interest" description="Disordered" evidence="1">
    <location>
        <begin position="1"/>
        <end position="192"/>
    </location>
</feature>
<feature type="compositionally biased region" description="Basic and acidic residues" evidence="1">
    <location>
        <begin position="10"/>
        <end position="19"/>
    </location>
</feature>
<organism evidence="2 3">
    <name type="scientific">Streptomyces clavuligerus</name>
    <dbReference type="NCBI Taxonomy" id="1901"/>
    <lineage>
        <taxon>Bacteria</taxon>
        <taxon>Bacillati</taxon>
        <taxon>Actinomycetota</taxon>
        <taxon>Actinomycetes</taxon>
        <taxon>Kitasatosporales</taxon>
        <taxon>Streptomycetaceae</taxon>
        <taxon>Streptomyces</taxon>
    </lineage>
</organism>
<sequence length="608" mass="62034">MVPVPPSRVRVAEARRGDRAGCGPDAGGAMQQHTERARHGDSPRNGGAEPRCGTGPERGPAVGLPRTTHPADGPVGTADGPGRRTGTADGPVRTADGPACAVGGTVRPAPAPAPAPSAAAGRTPSVARPGDPPSGGRFRAAPTGPGEHHAADDTDTDTDIGSGSGPAVPPSVPPCAPASASASASVSPSGPVPAPPPGALFAAAPGPLSGPLPGTVARPLRSAGPPVRPGTGAWVRALLARHWGLDPGRTAVRPLLVDGAAPLSHTAGLWEADTRGVRRVLKVRLNPDALRPSALYELKEAIGDHCRRAGVPVGEAVPALDGRAGVWCDGTVSELAPRYGGALADPADPTQAAAVVRCGLRLRRALDTVPGPLRDELAGLPLPSLVEVEDWRAALADAARLLTTAERRTDRWSRLAADALRPAVASGPLLDERLTAPGGRPRPPAVIHSDLHPHHFVLVPSAEGPPPPAEGPLPSAEDPPHPAGGPPPGADRAVRAVLDFDNLQTGDPLLDLAWLAEAAGRVAGAVARRRALTAFLGDARRLGLLGPGEETLLMPLLMAHSLPVVVDIAKDILERGDLSPQWPGYFALLSPERRLGVHRCLVAAGRAL</sequence>
<dbReference type="Proteomes" id="UP000002357">
    <property type="component" value="Chromosome"/>
</dbReference>
<dbReference type="Gene3D" id="3.90.1200.10">
    <property type="match status" value="1"/>
</dbReference>
<evidence type="ECO:0000313" key="2">
    <source>
        <dbReference type="EMBL" id="EFG10033.1"/>
    </source>
</evidence>
<accession>E2PW43</accession>